<gene>
    <name evidence="1" type="ORF">GSOID_T00004557001</name>
    <name evidence="2" type="ORF">GSOID_T00032278001</name>
</gene>
<organism evidence="1">
    <name type="scientific">Oikopleura dioica</name>
    <name type="common">Tunicate</name>
    <dbReference type="NCBI Taxonomy" id="34765"/>
    <lineage>
        <taxon>Eukaryota</taxon>
        <taxon>Metazoa</taxon>
        <taxon>Chordata</taxon>
        <taxon>Tunicata</taxon>
        <taxon>Appendicularia</taxon>
        <taxon>Copelata</taxon>
        <taxon>Oikopleuridae</taxon>
        <taxon>Oikopleura</taxon>
    </lineage>
</organism>
<sequence length="198" mass="21930">MTAECESDFSPFKDDDGDEENMTFYSVNSDAITPLQVVEKLVASSPEIITHVRAAVTASPTVVPSVAVREYVEKELAAPDSFLNRALQQNGYQRDIPAQAPAGVPKCIVKFFDTDFGMAAASILTPLANAAEVIHDIIAPDVSETEHNKRRRIAQPNFIDIESGLLSEDDDEDEIDEENMKNQREKLFNSADHLKFML</sequence>
<dbReference type="Proteomes" id="UP000001307">
    <property type="component" value="Unassembled WGS sequence"/>
</dbReference>
<dbReference type="InParanoid" id="E4X9K5"/>
<dbReference type="Proteomes" id="UP000011014">
    <property type="component" value="Unassembled WGS sequence"/>
</dbReference>
<reference evidence="1" key="1">
    <citation type="journal article" date="2010" name="Science">
        <title>Plasticity of animal genome architecture unmasked by rapid evolution of a pelagic tunicate.</title>
        <authorList>
            <person name="Denoeud F."/>
            <person name="Henriet S."/>
            <person name="Mungpakdee S."/>
            <person name="Aury J.M."/>
            <person name="Da Silva C."/>
            <person name="Brinkmann H."/>
            <person name="Mikhaleva J."/>
            <person name="Olsen L.C."/>
            <person name="Jubin C."/>
            <person name="Canestro C."/>
            <person name="Bouquet J.M."/>
            <person name="Danks G."/>
            <person name="Poulain J."/>
            <person name="Campsteijn C."/>
            <person name="Adamski M."/>
            <person name="Cross I."/>
            <person name="Yadetie F."/>
            <person name="Muffato M."/>
            <person name="Louis A."/>
            <person name="Butcher S."/>
            <person name="Tsagkogeorga G."/>
            <person name="Konrad A."/>
            <person name="Singh S."/>
            <person name="Jensen M.F."/>
            <person name="Cong E.H."/>
            <person name="Eikeseth-Otteraa H."/>
            <person name="Noel B."/>
            <person name="Anthouard V."/>
            <person name="Porcel B.M."/>
            <person name="Kachouri-Lafond R."/>
            <person name="Nishino A."/>
            <person name="Ugolini M."/>
            <person name="Chourrout P."/>
            <person name="Nishida H."/>
            <person name="Aasland R."/>
            <person name="Huzurbazar S."/>
            <person name="Westhof E."/>
            <person name="Delsuc F."/>
            <person name="Lehrach H."/>
            <person name="Reinhardt R."/>
            <person name="Weissenbach J."/>
            <person name="Roy S.W."/>
            <person name="Artiguenave F."/>
            <person name="Postlethwait J.H."/>
            <person name="Manak J.R."/>
            <person name="Thompson E.M."/>
            <person name="Jaillon O."/>
            <person name="Du Pasquier L."/>
            <person name="Boudinot P."/>
            <person name="Liberles D.A."/>
            <person name="Volff J.N."/>
            <person name="Philippe H."/>
            <person name="Lenhard B."/>
            <person name="Roest Crollius H."/>
            <person name="Wincker P."/>
            <person name="Chourrout D."/>
        </authorList>
    </citation>
    <scope>NUCLEOTIDE SEQUENCE [LARGE SCALE GENOMIC DNA]</scope>
</reference>
<name>E4X9K5_OIKDI</name>
<dbReference type="EMBL" id="FN653030">
    <property type="protein sequence ID" value="CBY19134.1"/>
    <property type="molecule type" value="Genomic_DNA"/>
</dbReference>
<keyword evidence="3" id="KW-1185">Reference proteome</keyword>
<accession>E4X9K5</accession>
<dbReference type="AlphaFoldDB" id="E4X9K5"/>
<evidence type="ECO:0000313" key="1">
    <source>
        <dbReference type="EMBL" id="CBY19134.1"/>
    </source>
</evidence>
<dbReference type="EMBL" id="FN655194">
    <property type="protein sequence ID" value="CBY38350.1"/>
    <property type="molecule type" value="Genomic_DNA"/>
</dbReference>
<protein>
    <submittedName>
        <fullName evidence="1">Uncharacterized protein</fullName>
    </submittedName>
</protein>
<evidence type="ECO:0000313" key="3">
    <source>
        <dbReference type="Proteomes" id="UP000001307"/>
    </source>
</evidence>
<evidence type="ECO:0000313" key="2">
    <source>
        <dbReference type="EMBL" id="CBY38350.1"/>
    </source>
</evidence>
<proteinExistence type="predicted"/>